<keyword evidence="1 4" id="KW-0349">Heme</keyword>
<dbReference type="EMBL" id="JABBGA010000001">
    <property type="protein sequence ID" value="NML24379.1"/>
    <property type="molecule type" value="Genomic_DNA"/>
</dbReference>
<feature type="domain" description="Cytochrome c" evidence="6">
    <location>
        <begin position="69"/>
        <end position="162"/>
    </location>
</feature>
<evidence type="ECO:0000256" key="4">
    <source>
        <dbReference type="PROSITE-ProRule" id="PRU00433"/>
    </source>
</evidence>
<comment type="caution">
    <text evidence="7">The sequence shown here is derived from an EMBL/GenBank/DDBJ whole genome shotgun (WGS) entry which is preliminary data.</text>
</comment>
<dbReference type="GO" id="GO:0046872">
    <property type="term" value="F:metal ion binding"/>
    <property type="evidence" value="ECO:0007669"/>
    <property type="project" value="UniProtKB-KW"/>
</dbReference>
<dbReference type="RefSeq" id="WP_169144014.1">
    <property type="nucleotide sequence ID" value="NZ_JABBGA010000001.1"/>
</dbReference>
<protein>
    <submittedName>
        <fullName evidence="7">Cytochrome c</fullName>
    </submittedName>
</protein>
<keyword evidence="3 4" id="KW-0408">Iron</keyword>
<dbReference type="GO" id="GO:0009055">
    <property type="term" value="F:electron transfer activity"/>
    <property type="evidence" value="ECO:0007669"/>
    <property type="project" value="InterPro"/>
</dbReference>
<dbReference type="Pfam" id="PF13442">
    <property type="entry name" value="Cytochrome_CBB3"/>
    <property type="match status" value="1"/>
</dbReference>
<accession>A0A848FZT2</accession>
<feature type="compositionally biased region" description="Basic residues" evidence="5">
    <location>
        <begin position="196"/>
        <end position="207"/>
    </location>
</feature>
<evidence type="ECO:0000256" key="3">
    <source>
        <dbReference type="ARBA" id="ARBA00023004"/>
    </source>
</evidence>
<dbReference type="GO" id="GO:0020037">
    <property type="term" value="F:heme binding"/>
    <property type="evidence" value="ECO:0007669"/>
    <property type="project" value="InterPro"/>
</dbReference>
<keyword evidence="8" id="KW-1185">Reference proteome</keyword>
<evidence type="ECO:0000259" key="6">
    <source>
        <dbReference type="PROSITE" id="PS51007"/>
    </source>
</evidence>
<proteinExistence type="predicted"/>
<dbReference type="PROSITE" id="PS51007">
    <property type="entry name" value="CYTC"/>
    <property type="match status" value="1"/>
</dbReference>
<evidence type="ECO:0000313" key="8">
    <source>
        <dbReference type="Proteomes" id="UP000580043"/>
    </source>
</evidence>
<evidence type="ECO:0000256" key="2">
    <source>
        <dbReference type="ARBA" id="ARBA00022723"/>
    </source>
</evidence>
<reference evidence="7 8" key="1">
    <citation type="submission" date="2020-04" db="EMBL/GenBank/DDBJ databases">
        <title>Zoogloea sp. G-4-1-14 isolated from soil.</title>
        <authorList>
            <person name="Dahal R.H."/>
        </authorList>
    </citation>
    <scope>NUCLEOTIDE SEQUENCE [LARGE SCALE GENOMIC DNA]</scope>
    <source>
        <strain evidence="7 8">G-4-1-14</strain>
    </source>
</reference>
<dbReference type="AlphaFoldDB" id="A0A848FZT2"/>
<keyword evidence="2 4" id="KW-0479">Metal-binding</keyword>
<evidence type="ECO:0000313" key="7">
    <source>
        <dbReference type="EMBL" id="NML24379.1"/>
    </source>
</evidence>
<gene>
    <name evidence="7" type="ORF">HHL15_01355</name>
</gene>
<feature type="region of interest" description="Disordered" evidence="5">
    <location>
        <begin position="177"/>
        <end position="207"/>
    </location>
</feature>
<dbReference type="Gene3D" id="1.10.760.10">
    <property type="entry name" value="Cytochrome c-like domain"/>
    <property type="match status" value="1"/>
</dbReference>
<organism evidence="7 8">
    <name type="scientific">Zoogloea dura</name>
    <dbReference type="NCBI Taxonomy" id="2728840"/>
    <lineage>
        <taxon>Bacteria</taxon>
        <taxon>Pseudomonadati</taxon>
        <taxon>Pseudomonadota</taxon>
        <taxon>Betaproteobacteria</taxon>
        <taxon>Rhodocyclales</taxon>
        <taxon>Zoogloeaceae</taxon>
        <taxon>Zoogloea</taxon>
    </lineage>
</organism>
<dbReference type="Proteomes" id="UP000580043">
    <property type="component" value="Unassembled WGS sequence"/>
</dbReference>
<feature type="region of interest" description="Disordered" evidence="5">
    <location>
        <begin position="94"/>
        <end position="114"/>
    </location>
</feature>
<dbReference type="InterPro" id="IPR009056">
    <property type="entry name" value="Cyt_c-like_dom"/>
</dbReference>
<sequence length="207" mass="22275">MKRTLIALAFLTVVGGASGAAALYLGVINVAADEPHHPLIHHLLEFARERSIAARAADLKPPVDLHDPERVRRGSGNYDAMCAGCHLSPSAPDSEIRKGLYPKPPRLADKPGGMRDDTRIIQARQFWVIKHGIKASGMPAWSVGGMEDDAIWDLVAFLQQLPGLTADSYAALVASSDGHSHVRHGQSAEPPVEKKGHPHPPGFKHGH</sequence>
<name>A0A848FZT2_9RHOO</name>
<evidence type="ECO:0000256" key="5">
    <source>
        <dbReference type="SAM" id="MobiDB-lite"/>
    </source>
</evidence>
<dbReference type="InterPro" id="IPR036909">
    <property type="entry name" value="Cyt_c-like_dom_sf"/>
</dbReference>
<evidence type="ECO:0000256" key="1">
    <source>
        <dbReference type="ARBA" id="ARBA00022617"/>
    </source>
</evidence>
<dbReference type="SUPFAM" id="SSF46626">
    <property type="entry name" value="Cytochrome c"/>
    <property type="match status" value="1"/>
</dbReference>